<evidence type="ECO:0000313" key="2">
    <source>
        <dbReference type="Proteomes" id="UP000748752"/>
    </source>
</evidence>
<comment type="caution">
    <text evidence="1">The sequence shown here is derived from an EMBL/GenBank/DDBJ whole genome shotgun (WGS) entry which is preliminary data.</text>
</comment>
<keyword evidence="2" id="KW-1185">Reference proteome</keyword>
<name>A0ABS1CIZ4_9GAMM</name>
<reference evidence="1 2" key="1">
    <citation type="journal article" date="2020" name="Microorganisms">
        <title>Osmotic Adaptation and Compatible Solute Biosynthesis of Phototrophic Bacteria as Revealed from Genome Analyses.</title>
        <authorList>
            <person name="Imhoff J.F."/>
            <person name="Rahn T."/>
            <person name="Kunzel S."/>
            <person name="Keller A."/>
            <person name="Neulinger S.C."/>
        </authorList>
    </citation>
    <scope>NUCLEOTIDE SEQUENCE [LARGE SCALE GENOMIC DNA]</scope>
    <source>
        <strain evidence="1 2">DSM 6210</strain>
    </source>
</reference>
<sequence>MQPILRQQARDARKLGEVVRHGDRTQRDTLRGDPEITGADRGAEALQMGSDLRVRSADPAIQWRHFHPLDQFRQASRVVLPISTLFDRRMDKRSLGRTNQA</sequence>
<gene>
    <name evidence="1" type="ORF">CKO31_14360</name>
</gene>
<dbReference type="Proteomes" id="UP000748752">
    <property type="component" value="Unassembled WGS sequence"/>
</dbReference>
<dbReference type="EMBL" id="NRRV01000034">
    <property type="protein sequence ID" value="MBK1631895.1"/>
    <property type="molecule type" value="Genomic_DNA"/>
</dbReference>
<proteinExistence type="predicted"/>
<protein>
    <submittedName>
        <fullName evidence="1">Uncharacterized protein</fullName>
    </submittedName>
</protein>
<evidence type="ECO:0000313" key="1">
    <source>
        <dbReference type="EMBL" id="MBK1631895.1"/>
    </source>
</evidence>
<organism evidence="1 2">
    <name type="scientific">Thiohalocapsa halophila</name>
    <dbReference type="NCBI Taxonomy" id="69359"/>
    <lineage>
        <taxon>Bacteria</taxon>
        <taxon>Pseudomonadati</taxon>
        <taxon>Pseudomonadota</taxon>
        <taxon>Gammaproteobacteria</taxon>
        <taxon>Chromatiales</taxon>
        <taxon>Chromatiaceae</taxon>
        <taxon>Thiohalocapsa</taxon>
    </lineage>
</organism>
<accession>A0ABS1CIZ4</accession>